<keyword evidence="4 7" id="KW-0812">Transmembrane</keyword>
<reference evidence="9 10" key="1">
    <citation type="journal article" date="2015" name="Genome Announc.">
        <title>Complete Genome Sequence of Pseudoxanthomonas suwonensis Strain J1, a Cellulose-Degrading Bacterium Isolated from Leaf- and Wood-Enriched Soil.</title>
        <authorList>
            <person name="Hou L."/>
            <person name="Jiang J."/>
            <person name="Xu Z."/>
            <person name="Zhou Y."/>
            <person name="Leung F.C."/>
        </authorList>
    </citation>
    <scope>NUCLEOTIDE SEQUENCE [LARGE SCALE GENOMIC DNA]</scope>
    <source>
        <strain evidence="9 10">J1</strain>
    </source>
</reference>
<gene>
    <name evidence="9" type="ORF">WQ53_02565</name>
</gene>
<evidence type="ECO:0000256" key="1">
    <source>
        <dbReference type="ARBA" id="ARBA00004651"/>
    </source>
</evidence>
<dbReference type="InterPro" id="IPR010290">
    <property type="entry name" value="TM_effector"/>
</dbReference>
<feature type="transmembrane region" description="Helical" evidence="7">
    <location>
        <begin position="359"/>
        <end position="378"/>
    </location>
</feature>
<dbReference type="PANTHER" id="PTHR23513:SF11">
    <property type="entry name" value="STAPHYLOFERRIN A TRANSPORTER"/>
    <property type="match status" value="1"/>
</dbReference>
<dbReference type="PATRIC" id="fig|314722.6.peg.531"/>
<name>A0A0E3UM80_9GAMM</name>
<protein>
    <submittedName>
        <fullName evidence="9">MFS transporter</fullName>
    </submittedName>
</protein>
<keyword evidence="5 7" id="KW-1133">Transmembrane helix</keyword>
<dbReference type="PROSITE" id="PS50850">
    <property type="entry name" value="MFS"/>
    <property type="match status" value="1"/>
</dbReference>
<evidence type="ECO:0000313" key="10">
    <source>
        <dbReference type="Proteomes" id="UP000033067"/>
    </source>
</evidence>
<evidence type="ECO:0000259" key="8">
    <source>
        <dbReference type="PROSITE" id="PS50850"/>
    </source>
</evidence>
<feature type="transmembrane region" description="Helical" evidence="7">
    <location>
        <begin position="263"/>
        <end position="286"/>
    </location>
</feature>
<organism evidence="9 10">
    <name type="scientific">Pseudoxanthomonas suwonensis</name>
    <dbReference type="NCBI Taxonomy" id="314722"/>
    <lineage>
        <taxon>Bacteria</taxon>
        <taxon>Pseudomonadati</taxon>
        <taxon>Pseudomonadota</taxon>
        <taxon>Gammaproteobacteria</taxon>
        <taxon>Lysobacterales</taxon>
        <taxon>Lysobacteraceae</taxon>
        <taxon>Pseudoxanthomonas</taxon>
    </lineage>
</organism>
<dbReference type="CDD" id="cd06173">
    <property type="entry name" value="MFS_MefA_like"/>
    <property type="match status" value="1"/>
</dbReference>
<dbReference type="Gene3D" id="1.20.1250.20">
    <property type="entry name" value="MFS general substrate transporter like domains"/>
    <property type="match status" value="1"/>
</dbReference>
<feature type="domain" description="Major facilitator superfamily (MFS) profile" evidence="8">
    <location>
        <begin position="23"/>
        <end position="410"/>
    </location>
</feature>
<feature type="transmembrane region" description="Helical" evidence="7">
    <location>
        <begin position="330"/>
        <end position="352"/>
    </location>
</feature>
<feature type="transmembrane region" description="Helical" evidence="7">
    <location>
        <begin position="298"/>
        <end position="318"/>
    </location>
</feature>
<dbReference type="GO" id="GO:0005886">
    <property type="term" value="C:plasma membrane"/>
    <property type="evidence" value="ECO:0007669"/>
    <property type="project" value="UniProtKB-SubCell"/>
</dbReference>
<sequence>MGAPAADVPVPPAGPWSPLRQPLFRALWLAILVGNVGTWMHDVAAAWVMAERTGSPLWVSAVQAATTLPVVLLALIAGTLADIVDRRRYLLLTQCWMFAVATVLALLAGSDRLQPAWLLALTFALGCGAAMAMPAQAAVIPELVARPMLAPAVALNSLGMNIARSLGPALGGVVVARWGAQWAFAINAVTFLGVAIVLLRWKRRVPAPELPPERFFGGLRAGLRFAAHAPALQAVLAKAAGFFVFAGALPALLPIVVRVRLDAGPGAFGLLLGCIGIGAIAGALLLPRLRARLGTDRLVLVASLLCAATLFGVAWSSAVGALVPVMLLNGIAWICVLSSLQVGAQVAVPAWVRARALSLYILVFASGMAAGSLLWGAVAQRWGTPLALSLAGGGLLLAALAMSRLRLAAGETLDLMPSAHWPQPVLALADPGERGPVLVTVEYHIDAGDRDAFQECMRLLGRSRRRDGALRWGVLEDAAGPGVFLEYFLVGSWLEHLRQHQRVTGEERALQDRLRRLHRGESLPRVRHFIGGAFAPPAGGTAP</sequence>
<dbReference type="GO" id="GO:0022857">
    <property type="term" value="F:transmembrane transporter activity"/>
    <property type="evidence" value="ECO:0007669"/>
    <property type="project" value="InterPro"/>
</dbReference>
<dbReference type="PANTHER" id="PTHR23513">
    <property type="entry name" value="INTEGRAL MEMBRANE EFFLUX PROTEIN-RELATED"/>
    <property type="match status" value="1"/>
</dbReference>
<comment type="subcellular location">
    <subcellularLocation>
        <location evidence="1">Cell membrane</location>
        <topology evidence="1">Multi-pass membrane protein</topology>
    </subcellularLocation>
</comment>
<dbReference type="Proteomes" id="UP000033067">
    <property type="component" value="Chromosome"/>
</dbReference>
<dbReference type="EMBL" id="CP011144">
    <property type="protein sequence ID" value="AKC85810.1"/>
    <property type="molecule type" value="Genomic_DNA"/>
</dbReference>
<dbReference type="SUPFAM" id="SSF103473">
    <property type="entry name" value="MFS general substrate transporter"/>
    <property type="match status" value="1"/>
</dbReference>
<evidence type="ECO:0000256" key="5">
    <source>
        <dbReference type="ARBA" id="ARBA00022989"/>
    </source>
</evidence>
<dbReference type="RefSeq" id="WP_052630119.1">
    <property type="nucleotide sequence ID" value="NZ_CP011144.1"/>
</dbReference>
<dbReference type="InterPro" id="IPR020846">
    <property type="entry name" value="MFS_dom"/>
</dbReference>
<dbReference type="InterPro" id="IPR036259">
    <property type="entry name" value="MFS_trans_sf"/>
</dbReference>
<feature type="transmembrane region" description="Helical" evidence="7">
    <location>
        <begin position="235"/>
        <end position="257"/>
    </location>
</feature>
<feature type="transmembrane region" description="Helical" evidence="7">
    <location>
        <begin position="182"/>
        <end position="201"/>
    </location>
</feature>
<evidence type="ECO:0000256" key="6">
    <source>
        <dbReference type="ARBA" id="ARBA00023136"/>
    </source>
</evidence>
<evidence type="ECO:0000313" key="9">
    <source>
        <dbReference type="EMBL" id="AKC85810.1"/>
    </source>
</evidence>
<dbReference type="OrthoDB" id="9775268at2"/>
<keyword evidence="2" id="KW-0813">Transport</keyword>
<accession>A0A0E3UM80</accession>
<feature type="transmembrane region" description="Helical" evidence="7">
    <location>
        <begin position="26"/>
        <end position="50"/>
    </location>
</feature>
<evidence type="ECO:0000256" key="3">
    <source>
        <dbReference type="ARBA" id="ARBA00022475"/>
    </source>
</evidence>
<feature type="transmembrane region" description="Helical" evidence="7">
    <location>
        <begin position="89"/>
        <end position="110"/>
    </location>
</feature>
<keyword evidence="3" id="KW-1003">Cell membrane</keyword>
<keyword evidence="6 7" id="KW-0472">Membrane</keyword>
<keyword evidence="10" id="KW-1185">Reference proteome</keyword>
<evidence type="ECO:0000256" key="2">
    <source>
        <dbReference type="ARBA" id="ARBA00022448"/>
    </source>
</evidence>
<dbReference type="Pfam" id="PF05977">
    <property type="entry name" value="MFS_3"/>
    <property type="match status" value="1"/>
</dbReference>
<dbReference type="AlphaFoldDB" id="A0A0E3UM80"/>
<evidence type="ECO:0000256" key="7">
    <source>
        <dbReference type="SAM" id="Phobius"/>
    </source>
</evidence>
<feature type="transmembrane region" description="Helical" evidence="7">
    <location>
        <begin position="384"/>
        <end position="402"/>
    </location>
</feature>
<feature type="transmembrane region" description="Helical" evidence="7">
    <location>
        <begin position="116"/>
        <end position="140"/>
    </location>
</feature>
<proteinExistence type="predicted"/>
<feature type="transmembrane region" description="Helical" evidence="7">
    <location>
        <begin position="56"/>
        <end position="77"/>
    </location>
</feature>
<evidence type="ECO:0000256" key="4">
    <source>
        <dbReference type="ARBA" id="ARBA00022692"/>
    </source>
</evidence>
<dbReference type="KEGG" id="psuw:WQ53_02565"/>